<sequence length="77" mass="8863">MADIKEIIDIYAQIHPFHPDYKPIINKMPSSLVKRAFDQLLNMKRNPISLEEISEKNTGMQIENSSFSDKAIQTESI</sequence>
<keyword evidence="2" id="KW-1185">Reference proteome</keyword>
<protein>
    <submittedName>
        <fullName evidence="1">14983_t:CDS:1</fullName>
    </submittedName>
</protein>
<dbReference type="OrthoDB" id="2376953at2759"/>
<comment type="caution">
    <text evidence="1">The sequence shown here is derived from an EMBL/GenBank/DDBJ whole genome shotgun (WGS) entry which is preliminary data.</text>
</comment>
<evidence type="ECO:0000313" key="1">
    <source>
        <dbReference type="EMBL" id="CAI2181186.1"/>
    </source>
</evidence>
<dbReference type="EMBL" id="CAMKVN010002449">
    <property type="protein sequence ID" value="CAI2181186.1"/>
    <property type="molecule type" value="Genomic_DNA"/>
</dbReference>
<reference evidence="1" key="1">
    <citation type="submission" date="2022-08" db="EMBL/GenBank/DDBJ databases">
        <authorList>
            <person name="Kallberg Y."/>
            <person name="Tangrot J."/>
            <person name="Rosling A."/>
        </authorList>
    </citation>
    <scope>NUCLEOTIDE SEQUENCE</scope>
    <source>
        <strain evidence="1">Wild A</strain>
    </source>
</reference>
<evidence type="ECO:0000313" key="2">
    <source>
        <dbReference type="Proteomes" id="UP001153678"/>
    </source>
</evidence>
<dbReference type="AlphaFoldDB" id="A0A9W4SUJ5"/>
<gene>
    <name evidence="1" type="ORF">FWILDA_LOCUS9956</name>
</gene>
<accession>A0A9W4SUJ5</accession>
<proteinExistence type="predicted"/>
<name>A0A9W4SUJ5_9GLOM</name>
<organism evidence="1 2">
    <name type="scientific">Funneliformis geosporum</name>
    <dbReference type="NCBI Taxonomy" id="1117311"/>
    <lineage>
        <taxon>Eukaryota</taxon>
        <taxon>Fungi</taxon>
        <taxon>Fungi incertae sedis</taxon>
        <taxon>Mucoromycota</taxon>
        <taxon>Glomeromycotina</taxon>
        <taxon>Glomeromycetes</taxon>
        <taxon>Glomerales</taxon>
        <taxon>Glomeraceae</taxon>
        <taxon>Funneliformis</taxon>
    </lineage>
</organism>
<dbReference type="Proteomes" id="UP001153678">
    <property type="component" value="Unassembled WGS sequence"/>
</dbReference>